<evidence type="ECO:0000256" key="2">
    <source>
        <dbReference type="ARBA" id="ARBA00022622"/>
    </source>
</evidence>
<name>A0AAJ7DZB1_9HYME</name>
<keyword evidence="7" id="KW-0325">Glycoprotein</keyword>
<evidence type="ECO:0000256" key="9">
    <source>
        <dbReference type="SAM" id="SignalP"/>
    </source>
</evidence>
<dbReference type="GO" id="GO:0032222">
    <property type="term" value="P:regulation of synaptic transmission, cholinergic"/>
    <property type="evidence" value="ECO:0007669"/>
    <property type="project" value="InterPro"/>
</dbReference>
<feature type="chain" id="PRO_5042575888" evidence="9">
    <location>
        <begin position="31"/>
        <end position="164"/>
    </location>
</feature>
<evidence type="ECO:0000256" key="7">
    <source>
        <dbReference type="ARBA" id="ARBA00023180"/>
    </source>
</evidence>
<reference evidence="11" key="1">
    <citation type="submission" date="2025-08" db="UniProtKB">
        <authorList>
            <consortium name="RefSeq"/>
        </authorList>
    </citation>
    <scope>IDENTIFICATION</scope>
</reference>
<dbReference type="AlphaFoldDB" id="A0AAJ7DZB1"/>
<protein>
    <submittedName>
        <fullName evidence="11">Uncharacterized protein LOC105365457</fullName>
    </submittedName>
</protein>
<keyword evidence="3" id="KW-0812">Transmembrane</keyword>
<dbReference type="PANTHER" id="PTHR33562:SF28">
    <property type="entry name" value="PROTEIN QUIVER"/>
    <property type="match status" value="1"/>
</dbReference>
<keyword evidence="5" id="KW-1133">Transmembrane helix</keyword>
<keyword evidence="6" id="KW-0472">Membrane</keyword>
<dbReference type="CTD" id="39321"/>
<proteinExistence type="predicted"/>
<evidence type="ECO:0000313" key="10">
    <source>
        <dbReference type="Proteomes" id="UP000695007"/>
    </source>
</evidence>
<dbReference type="RefSeq" id="XP_011501929.1">
    <property type="nucleotide sequence ID" value="XM_011503627.1"/>
</dbReference>
<dbReference type="Proteomes" id="UP000695007">
    <property type="component" value="Unplaced"/>
</dbReference>
<dbReference type="Pfam" id="PF17064">
    <property type="entry name" value="QVR"/>
    <property type="match status" value="1"/>
</dbReference>
<dbReference type="KEGG" id="csol:105365457"/>
<dbReference type="GO" id="GO:0030431">
    <property type="term" value="P:sleep"/>
    <property type="evidence" value="ECO:0007669"/>
    <property type="project" value="InterPro"/>
</dbReference>
<sequence>MINDAYLSKMFKSILCISLFVGTLVQKGDALYCYRCNSNQPGCGTPFNWLWYWGETCPEYDDKCVKIIERKGAETVITRECLSAVRGFRTDIPADKYEGCRPAAKDVRLGHYVNNSIHQLDIYRNFYDEVTWCICYFDHRCNSASQTVLSMLTATAIIAIRLLV</sequence>
<dbReference type="PANTHER" id="PTHR33562">
    <property type="entry name" value="ATILLA, ISOFORM B-RELATED-RELATED"/>
    <property type="match status" value="1"/>
</dbReference>
<gene>
    <name evidence="11" type="primary">LOC105365457</name>
</gene>
<keyword evidence="10" id="KW-1185">Reference proteome</keyword>
<evidence type="ECO:0000256" key="3">
    <source>
        <dbReference type="ARBA" id="ARBA00022692"/>
    </source>
</evidence>
<evidence type="ECO:0000256" key="4">
    <source>
        <dbReference type="ARBA" id="ARBA00022729"/>
    </source>
</evidence>
<keyword evidence="8" id="KW-0449">Lipoprotein</keyword>
<comment type="subcellular location">
    <subcellularLocation>
        <location evidence="1">Membrane</location>
        <topology evidence="1">Lipid-anchor</topology>
        <topology evidence="1">GPI-anchor</topology>
    </subcellularLocation>
</comment>
<evidence type="ECO:0000256" key="8">
    <source>
        <dbReference type="ARBA" id="ARBA00023288"/>
    </source>
</evidence>
<evidence type="ECO:0000256" key="5">
    <source>
        <dbReference type="ARBA" id="ARBA00022989"/>
    </source>
</evidence>
<keyword evidence="2" id="KW-0336">GPI-anchor</keyword>
<evidence type="ECO:0000256" key="1">
    <source>
        <dbReference type="ARBA" id="ARBA00004589"/>
    </source>
</evidence>
<dbReference type="InterPro" id="IPR050975">
    <property type="entry name" value="Sleep_regulator"/>
</dbReference>
<organism evidence="10 11">
    <name type="scientific">Ceratosolen solmsi marchali</name>
    <dbReference type="NCBI Taxonomy" id="326594"/>
    <lineage>
        <taxon>Eukaryota</taxon>
        <taxon>Metazoa</taxon>
        <taxon>Ecdysozoa</taxon>
        <taxon>Arthropoda</taxon>
        <taxon>Hexapoda</taxon>
        <taxon>Insecta</taxon>
        <taxon>Pterygota</taxon>
        <taxon>Neoptera</taxon>
        <taxon>Endopterygota</taxon>
        <taxon>Hymenoptera</taxon>
        <taxon>Apocrita</taxon>
        <taxon>Proctotrupomorpha</taxon>
        <taxon>Chalcidoidea</taxon>
        <taxon>Agaonidae</taxon>
        <taxon>Agaoninae</taxon>
        <taxon>Ceratosolen</taxon>
    </lineage>
</organism>
<dbReference type="GO" id="GO:0098552">
    <property type="term" value="C:side of membrane"/>
    <property type="evidence" value="ECO:0007669"/>
    <property type="project" value="UniProtKB-KW"/>
</dbReference>
<dbReference type="GeneID" id="105365457"/>
<dbReference type="CDD" id="cd23591">
    <property type="entry name" value="TFP_LU_ECD_Crim"/>
    <property type="match status" value="1"/>
</dbReference>
<evidence type="ECO:0000313" key="11">
    <source>
        <dbReference type="RefSeq" id="XP_011501929.1"/>
    </source>
</evidence>
<keyword evidence="4 9" id="KW-0732">Signal</keyword>
<feature type="signal peptide" evidence="9">
    <location>
        <begin position="1"/>
        <end position="30"/>
    </location>
</feature>
<accession>A0AAJ7DZB1</accession>
<evidence type="ECO:0000256" key="6">
    <source>
        <dbReference type="ARBA" id="ARBA00023136"/>
    </source>
</evidence>
<dbReference type="InterPro" id="IPR031424">
    <property type="entry name" value="QVR-like"/>
</dbReference>